<evidence type="ECO:0000313" key="1">
    <source>
        <dbReference type="EMBL" id="KAF1983560.1"/>
    </source>
</evidence>
<gene>
    <name evidence="1" type="ORF">K402DRAFT_164264</name>
</gene>
<name>A0A6G1GRZ0_9PEZI</name>
<dbReference type="AlphaFoldDB" id="A0A6G1GRZ0"/>
<keyword evidence="2" id="KW-1185">Reference proteome</keyword>
<reference evidence="1" key="1">
    <citation type="journal article" date="2020" name="Stud. Mycol.">
        <title>101 Dothideomycetes genomes: a test case for predicting lifestyles and emergence of pathogens.</title>
        <authorList>
            <person name="Haridas S."/>
            <person name="Albert R."/>
            <person name="Binder M."/>
            <person name="Bloem J."/>
            <person name="Labutti K."/>
            <person name="Salamov A."/>
            <person name="Andreopoulos B."/>
            <person name="Baker S."/>
            <person name="Barry K."/>
            <person name="Bills G."/>
            <person name="Bluhm B."/>
            <person name="Cannon C."/>
            <person name="Castanera R."/>
            <person name="Culley D."/>
            <person name="Daum C."/>
            <person name="Ezra D."/>
            <person name="Gonzalez J."/>
            <person name="Henrissat B."/>
            <person name="Kuo A."/>
            <person name="Liang C."/>
            <person name="Lipzen A."/>
            <person name="Lutzoni F."/>
            <person name="Magnuson J."/>
            <person name="Mondo S."/>
            <person name="Nolan M."/>
            <person name="Ohm R."/>
            <person name="Pangilinan J."/>
            <person name="Park H.-J."/>
            <person name="Ramirez L."/>
            <person name="Alfaro M."/>
            <person name="Sun H."/>
            <person name="Tritt A."/>
            <person name="Yoshinaga Y."/>
            <person name="Zwiers L.-H."/>
            <person name="Turgeon B."/>
            <person name="Goodwin S."/>
            <person name="Spatafora J."/>
            <person name="Crous P."/>
            <person name="Grigoriev I."/>
        </authorList>
    </citation>
    <scope>NUCLEOTIDE SEQUENCE</scope>
    <source>
        <strain evidence="1">CBS 113979</strain>
    </source>
</reference>
<organism evidence="1 2">
    <name type="scientific">Aulographum hederae CBS 113979</name>
    <dbReference type="NCBI Taxonomy" id="1176131"/>
    <lineage>
        <taxon>Eukaryota</taxon>
        <taxon>Fungi</taxon>
        <taxon>Dikarya</taxon>
        <taxon>Ascomycota</taxon>
        <taxon>Pezizomycotina</taxon>
        <taxon>Dothideomycetes</taxon>
        <taxon>Pleosporomycetidae</taxon>
        <taxon>Aulographales</taxon>
        <taxon>Aulographaceae</taxon>
    </lineage>
</organism>
<proteinExistence type="predicted"/>
<sequence>MEAKDGFQRRLFDTNQETIILIGTPIDIRSRFPRKKATPQGKDGRIPSTMANKLWFYRHDPHTIRDGIGGSITAGRARRIGPIDRSSEVERINCFSIASSLPVKRRKSVHTSAHLRGRPSSSTAGRERCWTKTIHLTSANQWRCYSRVE</sequence>
<protein>
    <submittedName>
        <fullName evidence="1">Uncharacterized protein</fullName>
    </submittedName>
</protein>
<dbReference type="EMBL" id="ML977174">
    <property type="protein sequence ID" value="KAF1983560.1"/>
    <property type="molecule type" value="Genomic_DNA"/>
</dbReference>
<evidence type="ECO:0000313" key="2">
    <source>
        <dbReference type="Proteomes" id="UP000800041"/>
    </source>
</evidence>
<dbReference type="Proteomes" id="UP000800041">
    <property type="component" value="Unassembled WGS sequence"/>
</dbReference>
<accession>A0A6G1GRZ0</accession>